<keyword evidence="8" id="KW-1185">Reference proteome</keyword>
<comment type="caution">
    <text evidence="7">The sequence shown here is derived from an EMBL/GenBank/DDBJ whole genome shotgun (WGS) entry which is preliminary data.</text>
</comment>
<dbReference type="Pfam" id="PF04133">
    <property type="entry name" value="Vps55"/>
    <property type="match status" value="1"/>
</dbReference>
<feature type="transmembrane region" description="Helical" evidence="6">
    <location>
        <begin position="152"/>
        <end position="175"/>
    </location>
</feature>
<reference evidence="7" key="2">
    <citation type="submission" date="2023-03" db="EMBL/GenBank/DDBJ databases">
        <authorList>
            <person name="Inwood S.N."/>
            <person name="Skelly J.G."/>
            <person name="Guhlin J."/>
            <person name="Harrop T.W.R."/>
            <person name="Goldson S.G."/>
            <person name="Dearden P.K."/>
        </authorList>
    </citation>
    <scope>NUCLEOTIDE SEQUENCE</scope>
    <source>
        <strain evidence="7">Lincoln</strain>
        <tissue evidence="7">Whole body</tissue>
    </source>
</reference>
<dbReference type="GO" id="GO:0005768">
    <property type="term" value="C:endosome"/>
    <property type="evidence" value="ECO:0007669"/>
    <property type="project" value="TreeGrafter"/>
</dbReference>
<feature type="transmembrane region" description="Helical" evidence="6">
    <location>
        <begin position="84"/>
        <end position="102"/>
    </location>
</feature>
<evidence type="ECO:0000313" key="8">
    <source>
        <dbReference type="Proteomes" id="UP001168972"/>
    </source>
</evidence>
<evidence type="ECO:0000256" key="3">
    <source>
        <dbReference type="ARBA" id="ARBA00022692"/>
    </source>
</evidence>
<feature type="transmembrane region" description="Helical" evidence="6">
    <location>
        <begin position="122"/>
        <end position="140"/>
    </location>
</feature>
<comment type="similarity">
    <text evidence="2">Belongs to the OB-RGRP/VPS55 family.</text>
</comment>
<dbReference type="PANTHER" id="PTHR12050:SF0">
    <property type="entry name" value="RH04491P"/>
    <property type="match status" value="1"/>
</dbReference>
<proteinExistence type="inferred from homology"/>
<organism evidence="7 8">
    <name type="scientific">Microctonus hyperodae</name>
    <name type="common">Parasitoid wasp</name>
    <dbReference type="NCBI Taxonomy" id="165561"/>
    <lineage>
        <taxon>Eukaryota</taxon>
        <taxon>Metazoa</taxon>
        <taxon>Ecdysozoa</taxon>
        <taxon>Arthropoda</taxon>
        <taxon>Hexapoda</taxon>
        <taxon>Insecta</taxon>
        <taxon>Pterygota</taxon>
        <taxon>Neoptera</taxon>
        <taxon>Endopterygota</taxon>
        <taxon>Hymenoptera</taxon>
        <taxon>Apocrita</taxon>
        <taxon>Ichneumonoidea</taxon>
        <taxon>Braconidae</taxon>
        <taxon>Euphorinae</taxon>
        <taxon>Microctonus</taxon>
    </lineage>
</organism>
<sequence>MPATAIVSPIMSTSKVHCISLRVFDRGSTAVLSVDDSIYIFINCQIHPQWPGLKVIRLVTLAFAGSIGMTFVILGCALPAYQTWWPLFVVLFYILAPLPTLIARRSTDDSESNNNSCSELAIFITMGIVVSSFALPIVLARSPPGVGTIEWGACYLTLAGNFVVYLTLVGFFITFDQDSTDYSMW</sequence>
<dbReference type="GO" id="GO:0032511">
    <property type="term" value="P:late endosome to vacuole transport via multivesicular body sorting pathway"/>
    <property type="evidence" value="ECO:0007669"/>
    <property type="project" value="TreeGrafter"/>
</dbReference>
<keyword evidence="5 6" id="KW-0472">Membrane</keyword>
<evidence type="ECO:0000313" key="7">
    <source>
        <dbReference type="EMBL" id="KAK0168506.1"/>
    </source>
</evidence>
<keyword evidence="3 6" id="KW-0812">Transmembrane</keyword>
<comment type="subcellular location">
    <subcellularLocation>
        <location evidence="1">Membrane</location>
        <topology evidence="1">Multi-pass membrane protein</topology>
    </subcellularLocation>
</comment>
<keyword evidence="4 6" id="KW-1133">Transmembrane helix</keyword>
<feature type="transmembrane region" description="Helical" evidence="6">
    <location>
        <begin position="55"/>
        <end position="77"/>
    </location>
</feature>
<protein>
    <recommendedName>
        <fullName evidence="9">Leptin receptor overlapping transcript-like 1</fullName>
    </recommendedName>
</protein>
<dbReference type="EMBL" id="JAQQBR010001831">
    <property type="protein sequence ID" value="KAK0168506.1"/>
    <property type="molecule type" value="Genomic_DNA"/>
</dbReference>
<dbReference type="AlphaFoldDB" id="A0AA39KP66"/>
<evidence type="ECO:0000256" key="5">
    <source>
        <dbReference type="ARBA" id="ARBA00023136"/>
    </source>
</evidence>
<evidence type="ECO:0000256" key="2">
    <source>
        <dbReference type="ARBA" id="ARBA00005645"/>
    </source>
</evidence>
<dbReference type="PANTHER" id="PTHR12050">
    <property type="entry name" value="LEPTIN RECEPTOR-RELATED"/>
    <property type="match status" value="1"/>
</dbReference>
<dbReference type="InterPro" id="IPR007262">
    <property type="entry name" value="Vps55/LEPROT"/>
</dbReference>
<evidence type="ECO:0000256" key="1">
    <source>
        <dbReference type="ARBA" id="ARBA00004141"/>
    </source>
</evidence>
<reference evidence="7" key="1">
    <citation type="journal article" date="2023" name="bioRxiv">
        <title>Scaffold-level genome assemblies of two parasitoid biocontrol wasps reveal the parthenogenesis mechanism and an associated novel virus.</title>
        <authorList>
            <person name="Inwood S."/>
            <person name="Skelly J."/>
            <person name="Guhlin J."/>
            <person name="Harrop T."/>
            <person name="Goldson S."/>
            <person name="Dearden P."/>
        </authorList>
    </citation>
    <scope>NUCLEOTIDE SEQUENCE</scope>
    <source>
        <strain evidence="7">Lincoln</strain>
        <tissue evidence="7">Whole body</tissue>
    </source>
</reference>
<dbReference type="Proteomes" id="UP001168972">
    <property type="component" value="Unassembled WGS sequence"/>
</dbReference>
<accession>A0AA39KP66</accession>
<dbReference type="GO" id="GO:0016020">
    <property type="term" value="C:membrane"/>
    <property type="evidence" value="ECO:0007669"/>
    <property type="project" value="UniProtKB-SubCell"/>
</dbReference>
<gene>
    <name evidence="7" type="ORF">PV327_002297</name>
</gene>
<name>A0AA39KP66_MICHY</name>
<evidence type="ECO:0000256" key="6">
    <source>
        <dbReference type="SAM" id="Phobius"/>
    </source>
</evidence>
<evidence type="ECO:0008006" key="9">
    <source>
        <dbReference type="Google" id="ProtNLM"/>
    </source>
</evidence>
<evidence type="ECO:0000256" key="4">
    <source>
        <dbReference type="ARBA" id="ARBA00022989"/>
    </source>
</evidence>